<feature type="domain" description="CHRD" evidence="3">
    <location>
        <begin position="76"/>
        <end position="199"/>
    </location>
</feature>
<evidence type="ECO:0000313" key="4">
    <source>
        <dbReference type="EMBL" id="NUW31009.1"/>
    </source>
</evidence>
<feature type="signal peptide" evidence="2">
    <location>
        <begin position="1"/>
        <end position="42"/>
    </location>
</feature>
<dbReference type="InterPro" id="IPR021851">
    <property type="entry name" value="DUF3455"/>
</dbReference>
<evidence type="ECO:0000256" key="2">
    <source>
        <dbReference type="SAM" id="SignalP"/>
    </source>
</evidence>
<dbReference type="AlphaFoldDB" id="A0A7Y6M2B6"/>
<keyword evidence="5" id="KW-1185">Reference proteome</keyword>
<dbReference type="PANTHER" id="PTHR35567:SF1">
    <property type="entry name" value="CONSERVED FUNGAL PROTEIN (AFU_ORTHOLOGUE AFUA_1G14230)"/>
    <property type="match status" value="1"/>
</dbReference>
<dbReference type="Proteomes" id="UP000586042">
    <property type="component" value="Unassembled WGS sequence"/>
</dbReference>
<dbReference type="RefSeq" id="WP_175588430.1">
    <property type="nucleotide sequence ID" value="NZ_JABWGN010000002.1"/>
</dbReference>
<feature type="region of interest" description="Disordered" evidence="1">
    <location>
        <begin position="216"/>
        <end position="236"/>
    </location>
</feature>
<feature type="chain" id="PRO_5030946826" evidence="2">
    <location>
        <begin position="43"/>
        <end position="476"/>
    </location>
</feature>
<protein>
    <submittedName>
        <fullName evidence="4">CHRD domain-containing protein</fullName>
    </submittedName>
</protein>
<dbReference type="EMBL" id="JABWGN010000002">
    <property type="protein sequence ID" value="NUW31009.1"/>
    <property type="molecule type" value="Genomic_DNA"/>
</dbReference>
<dbReference type="Pfam" id="PF11937">
    <property type="entry name" value="DUF3455"/>
    <property type="match status" value="1"/>
</dbReference>
<dbReference type="PANTHER" id="PTHR35567">
    <property type="entry name" value="MALATE DEHYDROGENASE (AFU_ORTHOLOGUE AFUA_2G13800)"/>
    <property type="match status" value="1"/>
</dbReference>
<organism evidence="4 5">
    <name type="scientific">Nonomuraea montanisoli</name>
    <dbReference type="NCBI Taxonomy" id="2741721"/>
    <lineage>
        <taxon>Bacteria</taxon>
        <taxon>Bacillati</taxon>
        <taxon>Actinomycetota</taxon>
        <taxon>Actinomycetes</taxon>
        <taxon>Streptosporangiales</taxon>
        <taxon>Streptosporangiaceae</taxon>
        <taxon>Nonomuraea</taxon>
    </lineage>
</organism>
<dbReference type="InterPro" id="IPR010895">
    <property type="entry name" value="CHRD"/>
</dbReference>
<gene>
    <name evidence="4" type="ORF">HTZ77_06185</name>
</gene>
<accession>A0A7Y6M2B6</accession>
<evidence type="ECO:0000313" key="5">
    <source>
        <dbReference type="Proteomes" id="UP000586042"/>
    </source>
</evidence>
<sequence>MPSSVMPSSRPARGLRLARTGTVVAAGLLAAALAPTALPASAAASLPVPRAAVARTAGLDAAVSRADAAVSRADAGDVYLAAGLRGANEVGVKGDADGRATVVLRVSGDRVAFAIRWNKIGSPTAAHIHLGARGANGDVRLEFLTKPLPAGVLGVSGAVDADPELVRALVEDPGGFYANVHDARHPKGAVRGQFHRLAAPADLDGVLQGSNRATLSSRADGAQEVRAKDGGRRGDKDGRAVWWLRPHGGTVGYTALWSGLAPVTNGHIHKGARGRDGAVVADLFAAPKGLPAGITGVAGEARVPAAVVRRIAAHPGRYYSNLHTTEFGGGAVRGQLSGRPFAHPRAVTADVLRGAQIYACTKQPGGGYAFTQDGVRATLRRGIAHSFVTPAAGPPQWIAPDGSAVRGKVVTKTPNGERAIPELVLAATRSGAKGGLLSRVTQVLRLNTEGGLAPAGSCEPGRKASVPYRADYLFLN</sequence>
<evidence type="ECO:0000259" key="3">
    <source>
        <dbReference type="PROSITE" id="PS50933"/>
    </source>
</evidence>
<feature type="compositionally biased region" description="Basic and acidic residues" evidence="1">
    <location>
        <begin position="221"/>
        <end position="236"/>
    </location>
</feature>
<dbReference type="Pfam" id="PF07452">
    <property type="entry name" value="CHRD"/>
    <property type="match status" value="2"/>
</dbReference>
<reference evidence="4 5" key="1">
    <citation type="submission" date="2020-06" db="EMBL/GenBank/DDBJ databases">
        <title>Nonomuraea sp. SMC257, a novel actinomycete isolated from soil.</title>
        <authorList>
            <person name="Chanama M."/>
        </authorList>
    </citation>
    <scope>NUCLEOTIDE SEQUENCE [LARGE SCALE GENOMIC DNA]</scope>
    <source>
        <strain evidence="4 5">SMC257</strain>
    </source>
</reference>
<evidence type="ECO:0000256" key="1">
    <source>
        <dbReference type="SAM" id="MobiDB-lite"/>
    </source>
</evidence>
<comment type="caution">
    <text evidence="4">The sequence shown here is derived from an EMBL/GenBank/DDBJ whole genome shotgun (WGS) entry which is preliminary data.</text>
</comment>
<keyword evidence="2" id="KW-0732">Signal</keyword>
<proteinExistence type="predicted"/>
<dbReference type="PROSITE" id="PS50933">
    <property type="entry name" value="CHRD"/>
    <property type="match status" value="1"/>
</dbReference>
<dbReference type="SMART" id="SM00754">
    <property type="entry name" value="CHRD"/>
    <property type="match status" value="2"/>
</dbReference>
<name>A0A7Y6M2B6_9ACTN</name>